<proteinExistence type="predicted"/>
<dbReference type="EMBL" id="JAGGKX010000022">
    <property type="protein sequence ID" value="MBP1971185.1"/>
    <property type="molecule type" value="Genomic_DNA"/>
</dbReference>
<gene>
    <name evidence="2" type="ORF">J2Z83_003324</name>
</gene>
<keyword evidence="2" id="KW-0238">DNA-binding</keyword>
<keyword evidence="3" id="KW-1185">Reference proteome</keyword>
<name>A0ABS4IJP2_9BACI</name>
<reference evidence="2 3" key="1">
    <citation type="submission" date="2021-03" db="EMBL/GenBank/DDBJ databases">
        <title>Genomic Encyclopedia of Type Strains, Phase IV (KMG-IV): sequencing the most valuable type-strain genomes for metagenomic binning, comparative biology and taxonomic classification.</title>
        <authorList>
            <person name="Goeker M."/>
        </authorList>
    </citation>
    <scope>NUCLEOTIDE SEQUENCE [LARGE SCALE GENOMIC DNA]</scope>
    <source>
        <strain evidence="2 3">DSM 25609</strain>
    </source>
</reference>
<feature type="domain" description="Sin" evidence="1">
    <location>
        <begin position="1"/>
        <end position="39"/>
    </location>
</feature>
<organism evidence="2 3">
    <name type="scientific">Virgibacillus natechei</name>
    <dbReference type="NCBI Taxonomy" id="1216297"/>
    <lineage>
        <taxon>Bacteria</taxon>
        <taxon>Bacillati</taxon>
        <taxon>Bacillota</taxon>
        <taxon>Bacilli</taxon>
        <taxon>Bacillales</taxon>
        <taxon>Bacillaceae</taxon>
        <taxon>Virgibacillus</taxon>
    </lineage>
</organism>
<accession>A0ABS4IJP2</accession>
<dbReference type="SUPFAM" id="SSF47406">
    <property type="entry name" value="SinR repressor dimerisation domain-like"/>
    <property type="match status" value="1"/>
</dbReference>
<sequence>MMDTMEKRAIDYEWVNLMKEAKEQGMTLDEIRLFLSNAEQKENT</sequence>
<evidence type="ECO:0000313" key="2">
    <source>
        <dbReference type="EMBL" id="MBP1971185.1"/>
    </source>
</evidence>
<dbReference type="InterPro" id="IPR036281">
    <property type="entry name" value="SinR/SinI_dimer_dom_sf"/>
</dbReference>
<dbReference type="InterPro" id="IPR010981">
    <property type="entry name" value="SinR/SinI_dimer_dom"/>
</dbReference>
<protein>
    <submittedName>
        <fullName evidence="2">DNA-binding transcriptional MerR regulator</fullName>
    </submittedName>
</protein>
<dbReference type="GO" id="GO:0003677">
    <property type="term" value="F:DNA binding"/>
    <property type="evidence" value="ECO:0007669"/>
    <property type="project" value="UniProtKB-KW"/>
</dbReference>
<comment type="caution">
    <text evidence="2">The sequence shown here is derived from an EMBL/GenBank/DDBJ whole genome shotgun (WGS) entry which is preliminary data.</text>
</comment>
<dbReference type="Proteomes" id="UP001519345">
    <property type="component" value="Unassembled WGS sequence"/>
</dbReference>
<evidence type="ECO:0000259" key="1">
    <source>
        <dbReference type="PROSITE" id="PS51500"/>
    </source>
</evidence>
<dbReference type="PROSITE" id="PS51500">
    <property type="entry name" value="SIN"/>
    <property type="match status" value="1"/>
</dbReference>
<evidence type="ECO:0000313" key="3">
    <source>
        <dbReference type="Proteomes" id="UP001519345"/>
    </source>
</evidence>
<dbReference type="Pfam" id="PF08671">
    <property type="entry name" value="SinI"/>
    <property type="match status" value="1"/>
</dbReference>
<dbReference type="RefSeq" id="WP_209464254.1">
    <property type="nucleotide sequence ID" value="NZ_CP110224.1"/>
</dbReference>